<reference evidence="2" key="2">
    <citation type="submission" date="2020-09" db="EMBL/GenBank/DDBJ databases">
        <authorList>
            <person name="Sun Q."/>
            <person name="Zhou Y."/>
        </authorList>
    </citation>
    <scope>NUCLEOTIDE SEQUENCE</scope>
    <source>
        <strain evidence="2">CGMCC 1.15758</strain>
    </source>
</reference>
<name>A0A8J2Z314_9GAMM</name>
<keyword evidence="1" id="KW-1133">Transmembrane helix</keyword>
<evidence type="ECO:0000256" key="1">
    <source>
        <dbReference type="SAM" id="Phobius"/>
    </source>
</evidence>
<reference evidence="2" key="1">
    <citation type="journal article" date="2014" name="Int. J. Syst. Evol. Microbiol.">
        <title>Complete genome sequence of Corynebacterium casei LMG S-19264T (=DSM 44701T), isolated from a smear-ripened cheese.</title>
        <authorList>
            <consortium name="US DOE Joint Genome Institute (JGI-PGF)"/>
            <person name="Walter F."/>
            <person name="Albersmeier A."/>
            <person name="Kalinowski J."/>
            <person name="Ruckert C."/>
        </authorList>
    </citation>
    <scope>NUCLEOTIDE SEQUENCE</scope>
    <source>
        <strain evidence="2">CGMCC 1.15758</strain>
    </source>
</reference>
<protein>
    <submittedName>
        <fullName evidence="2">Uncharacterized protein</fullName>
    </submittedName>
</protein>
<evidence type="ECO:0000313" key="3">
    <source>
        <dbReference type="Proteomes" id="UP000636949"/>
    </source>
</evidence>
<comment type="caution">
    <text evidence="2">The sequence shown here is derived from an EMBL/GenBank/DDBJ whole genome shotgun (WGS) entry which is preliminary data.</text>
</comment>
<evidence type="ECO:0000313" key="2">
    <source>
        <dbReference type="EMBL" id="GGF91514.1"/>
    </source>
</evidence>
<keyword evidence="1" id="KW-0812">Transmembrane</keyword>
<keyword evidence="3" id="KW-1185">Reference proteome</keyword>
<proteinExistence type="predicted"/>
<keyword evidence="1" id="KW-0472">Membrane</keyword>
<dbReference type="EMBL" id="BMJS01000004">
    <property type="protein sequence ID" value="GGF91514.1"/>
    <property type="molecule type" value="Genomic_DNA"/>
</dbReference>
<dbReference type="AlphaFoldDB" id="A0A8J2Z314"/>
<dbReference type="RefSeq" id="WP_117001731.1">
    <property type="nucleotide sequence ID" value="NZ_BMJS01000004.1"/>
</dbReference>
<dbReference type="Proteomes" id="UP000636949">
    <property type="component" value="Unassembled WGS sequence"/>
</dbReference>
<sequence length="81" mass="9445">MKRFAIRSEVNSSELSKVMMFGLKDAFRTTLFWIPTIFALIFILIATSSFLASLLYFIFTAIFVASSIFFRYMLFSDEKNM</sequence>
<gene>
    <name evidence="2" type="ORF">GCM10010995_05920</name>
</gene>
<accession>A0A8J2Z314</accession>
<feature type="transmembrane region" description="Helical" evidence="1">
    <location>
        <begin position="26"/>
        <end position="48"/>
    </location>
</feature>
<organism evidence="2 3">
    <name type="scientific">Cysteiniphilum litorale</name>
    <dbReference type="NCBI Taxonomy" id="2056700"/>
    <lineage>
        <taxon>Bacteria</taxon>
        <taxon>Pseudomonadati</taxon>
        <taxon>Pseudomonadota</taxon>
        <taxon>Gammaproteobacteria</taxon>
        <taxon>Thiotrichales</taxon>
        <taxon>Fastidiosibacteraceae</taxon>
        <taxon>Cysteiniphilum</taxon>
    </lineage>
</organism>
<feature type="transmembrane region" description="Helical" evidence="1">
    <location>
        <begin position="54"/>
        <end position="74"/>
    </location>
</feature>